<dbReference type="EMBL" id="CP033116">
    <property type="protein sequence ID" value="QFY55039.1"/>
    <property type="molecule type" value="Genomic_DNA"/>
</dbReference>
<accession>A0AA91Z5Q5</accession>
<name>A0AA91Z5Q5_9GAMM</name>
<proteinExistence type="predicted"/>
<reference evidence="2 4" key="2">
    <citation type="submission" date="2018-10" db="EMBL/GenBank/DDBJ databases">
        <title>Complete genome sequence of Pseudomonas pelagia strain Kongs-67.</title>
        <authorList>
            <person name="Sinha R.K."/>
            <person name="Krishnan K."/>
        </authorList>
    </citation>
    <scope>NUCLEOTIDE SEQUENCE [LARGE SCALE GENOMIC DNA]</scope>
    <source>
        <strain evidence="2 4">Kongs-67</strain>
    </source>
</reference>
<evidence type="ECO:0000313" key="1">
    <source>
        <dbReference type="EMBL" id="PCC99257.1"/>
    </source>
</evidence>
<keyword evidence="4" id="KW-1185">Reference proteome</keyword>
<gene>
    <name evidence="1" type="ORF">CO192_11325</name>
    <name evidence="2" type="ORF">EAO82_00820</name>
</gene>
<dbReference type="Proteomes" id="UP000243750">
    <property type="component" value="Unassembled WGS sequence"/>
</dbReference>
<dbReference type="AlphaFoldDB" id="A0AA91Z5Q5"/>
<dbReference type="EMBL" id="NWMT01000112">
    <property type="protein sequence ID" value="PCC99257.1"/>
    <property type="molecule type" value="Genomic_DNA"/>
</dbReference>
<evidence type="ECO:0000313" key="4">
    <source>
        <dbReference type="Proteomes" id="UP000344571"/>
    </source>
</evidence>
<protein>
    <submittedName>
        <fullName evidence="1">Uncharacterized protein</fullName>
    </submittedName>
</protein>
<evidence type="ECO:0000313" key="3">
    <source>
        <dbReference type="Proteomes" id="UP000243750"/>
    </source>
</evidence>
<organism evidence="1 3">
    <name type="scientific">Halopseudomonas pelagia</name>
    <dbReference type="NCBI Taxonomy" id="553151"/>
    <lineage>
        <taxon>Bacteria</taxon>
        <taxon>Pseudomonadati</taxon>
        <taxon>Pseudomonadota</taxon>
        <taxon>Gammaproteobacteria</taxon>
        <taxon>Pseudomonadales</taxon>
        <taxon>Pseudomonadaceae</taxon>
        <taxon>Halopseudomonas</taxon>
    </lineage>
</organism>
<sequence length="195" mass="22231">MPSYRDLQLSNLVPHPVIAESVNASLAFEDPQHLARFSDEMLEVLQRSQPAHVVQEKPKPEHDVQEKSQPARYLFFAGWRLFHELRRRGVKKICAVVHEESPLNMEAWAIMAELGVLSAAGNNERYRTEAYRLLSTQKALWPRIFSGDRPRTPATALERLCGISRAAAQRIANPADTQLEPSLLEQILNETREQQ</sequence>
<reference evidence="1 3" key="1">
    <citation type="submission" date="2017-09" db="EMBL/GenBank/DDBJ databases">
        <title>Bacterial and phytoplankton interrelationship in Kongsfjorden, an Arctic fjord.</title>
        <authorList>
            <person name="Sinha R."/>
            <person name="Krishnan K."/>
        </authorList>
    </citation>
    <scope>NUCLEOTIDE SEQUENCE [LARGE SCALE GENOMIC DNA]</scope>
    <source>
        <strain evidence="1 3">58</strain>
    </source>
</reference>
<dbReference type="Proteomes" id="UP000344571">
    <property type="component" value="Chromosome"/>
</dbReference>
<evidence type="ECO:0000313" key="2">
    <source>
        <dbReference type="EMBL" id="QFY55039.1"/>
    </source>
</evidence>